<comment type="caution">
    <text evidence="2">The sequence shown here is derived from an EMBL/GenBank/DDBJ whole genome shotgun (WGS) entry which is preliminary data.</text>
</comment>
<dbReference type="PANTHER" id="PTHR40031:SF1">
    <property type="entry name" value="MEMBRANE-BOUND METAL-DEPENDENT HYDROLASE"/>
    <property type="match status" value="1"/>
</dbReference>
<keyword evidence="1" id="KW-0812">Transmembrane</keyword>
<evidence type="ECO:0000313" key="2">
    <source>
        <dbReference type="EMBL" id="MBC8754862.1"/>
    </source>
</evidence>
<dbReference type="Pfam" id="PF04307">
    <property type="entry name" value="YdjM"/>
    <property type="match status" value="1"/>
</dbReference>
<organism evidence="2 3">
    <name type="scientific">Kordia aestuariivivens</name>
    <dbReference type="NCBI Taxonomy" id="2759037"/>
    <lineage>
        <taxon>Bacteria</taxon>
        <taxon>Pseudomonadati</taxon>
        <taxon>Bacteroidota</taxon>
        <taxon>Flavobacteriia</taxon>
        <taxon>Flavobacteriales</taxon>
        <taxon>Flavobacteriaceae</taxon>
        <taxon>Kordia</taxon>
    </lineage>
</organism>
<feature type="transmembrane region" description="Helical" evidence="1">
    <location>
        <begin position="131"/>
        <end position="151"/>
    </location>
</feature>
<dbReference type="InterPro" id="IPR007404">
    <property type="entry name" value="YdjM-like"/>
</dbReference>
<keyword evidence="1" id="KW-0472">Membrane</keyword>
<dbReference type="EMBL" id="JACGWS010000005">
    <property type="protein sequence ID" value="MBC8754862.1"/>
    <property type="molecule type" value="Genomic_DNA"/>
</dbReference>
<gene>
    <name evidence="2" type="ORF">H2O64_09285</name>
</gene>
<dbReference type="InterPro" id="IPR053170">
    <property type="entry name" value="Transcription_regulator"/>
</dbReference>
<feature type="transmembrane region" description="Helical" evidence="1">
    <location>
        <begin position="59"/>
        <end position="78"/>
    </location>
</feature>
<dbReference type="RefSeq" id="WP_187561915.1">
    <property type="nucleotide sequence ID" value="NZ_JACGWS010000005.1"/>
</dbReference>
<reference evidence="2 3" key="1">
    <citation type="submission" date="2020-07" db="EMBL/GenBank/DDBJ databases">
        <title>Description of Kordia aestuariivivens sp. nov., isolated from a tidal flat.</title>
        <authorList>
            <person name="Park S."/>
            <person name="Yoon J.-H."/>
        </authorList>
    </citation>
    <scope>NUCLEOTIDE SEQUENCE [LARGE SCALE GENOMIC DNA]</scope>
    <source>
        <strain evidence="2 3">YSTF-M3</strain>
    </source>
</reference>
<proteinExistence type="predicted"/>
<feature type="transmembrane region" description="Helical" evidence="1">
    <location>
        <begin position="27"/>
        <end position="47"/>
    </location>
</feature>
<keyword evidence="1" id="KW-1133">Transmembrane helix</keyword>
<evidence type="ECO:0000256" key="1">
    <source>
        <dbReference type="SAM" id="Phobius"/>
    </source>
</evidence>
<feature type="transmembrane region" description="Helical" evidence="1">
    <location>
        <begin position="158"/>
        <end position="177"/>
    </location>
</feature>
<protein>
    <submittedName>
        <fullName evidence="2">Metal-dependent hydrolase</fullName>
    </submittedName>
</protein>
<dbReference type="GO" id="GO:0016787">
    <property type="term" value="F:hydrolase activity"/>
    <property type="evidence" value="ECO:0007669"/>
    <property type="project" value="UniProtKB-KW"/>
</dbReference>
<dbReference type="PANTHER" id="PTHR40031">
    <property type="entry name" value="HYPOTHETICAL MEMBRANE SPANNING PROTEIN"/>
    <property type="match status" value="1"/>
</dbReference>
<evidence type="ECO:0000313" key="3">
    <source>
        <dbReference type="Proteomes" id="UP000619238"/>
    </source>
</evidence>
<sequence length="319" mass="36028">MDSISQAVLGAAIGEAVLGKKIGNKGAVVGAIIATIPDLDVIFYLFYDKLEMLSIHRGFSHSILFSILGALLIAFALSKIKWLQNIKFNRLLLFTWLCLFTHVLLDTFTAYGTQLFLPFSDQRVGFDSVNVIDPLYTVPLIIGLILSLWSYKSKLKRATFNNYGLLISSLYLIFTLIHKEFVKAEISTRMAQENIEYNSLLTMPVGIANINWYGVAKGRDSIYMLKYSILSDMEDSIEAFPIHEEYLDLIDKNVAKKMRWFAKGFYTVEKEDNNIRIYNLQVDMRGIIKTGTKKAPTAGYFEISNKDGNTTFSSGSIKN</sequence>
<keyword evidence="2" id="KW-0378">Hydrolase</keyword>
<keyword evidence="3" id="KW-1185">Reference proteome</keyword>
<dbReference type="Proteomes" id="UP000619238">
    <property type="component" value="Unassembled WGS sequence"/>
</dbReference>
<accession>A0ABR7Q8G7</accession>
<name>A0ABR7Q8G7_9FLAO</name>
<feature type="transmembrane region" description="Helical" evidence="1">
    <location>
        <begin position="90"/>
        <end position="111"/>
    </location>
</feature>